<evidence type="ECO:0000256" key="1">
    <source>
        <dbReference type="SAM" id="SignalP"/>
    </source>
</evidence>
<accession>A0A1W1V243</accession>
<evidence type="ECO:0000313" key="2">
    <source>
        <dbReference type="EMBL" id="SMB87378.1"/>
    </source>
</evidence>
<sequence>MKKMHISLLALFSPLAFAVDPPEPSHYSEQQIAEFKTLAQQGDKIAQFRLGFAYDFAMGGLEENDALALEWYQKSSAQGYSKATRNIGILYEENDGDFVKAEEQYKKALTQDPTDYGAKNNLAKIYYGVASDVPRAIELFREAADDGDINAQIMMGHLYSQNFPGLDQADYAKAIAYYEKAAQQTDLPSSIQAMNDVAYHYYTGEGVAQDHKKAFEYYQRAAEGGYPTAMTQVGYMYRNGEGVKADVKKAAEWYQKAAEQDEPIALFNLGDLYENGTGVAKDLNKARELYAQACELGDEDGCAGVENLAK</sequence>
<feature type="chain" id="PRO_5013388922" evidence="1">
    <location>
        <begin position="19"/>
        <end position="310"/>
    </location>
</feature>
<dbReference type="SMART" id="SM00028">
    <property type="entry name" value="TPR"/>
    <property type="match status" value="3"/>
</dbReference>
<dbReference type="PANTHER" id="PTHR11102:SF147">
    <property type="entry name" value="SEL1L ADAPTOR SUBUNIT OF ERAD E3 UBIQUITIN LIGASE"/>
    <property type="match status" value="1"/>
</dbReference>
<dbReference type="SMART" id="SM00671">
    <property type="entry name" value="SEL1"/>
    <property type="match status" value="7"/>
</dbReference>
<dbReference type="InterPro" id="IPR006597">
    <property type="entry name" value="Sel1-like"/>
</dbReference>
<reference evidence="3" key="1">
    <citation type="submission" date="2017-04" db="EMBL/GenBank/DDBJ databases">
        <authorList>
            <person name="Varghese N."/>
            <person name="Submissions S."/>
        </authorList>
    </citation>
    <scope>NUCLEOTIDE SEQUENCE [LARGE SCALE GENOMIC DNA]</scope>
    <source>
        <strain evidence="3">DSM 23072</strain>
    </source>
</reference>
<proteinExistence type="predicted"/>
<dbReference type="InterPro" id="IPR050767">
    <property type="entry name" value="Sel1_AlgK"/>
</dbReference>
<keyword evidence="1" id="KW-0732">Signal</keyword>
<dbReference type="SUPFAM" id="SSF81901">
    <property type="entry name" value="HCP-like"/>
    <property type="match status" value="2"/>
</dbReference>
<dbReference type="Gene3D" id="1.25.40.10">
    <property type="entry name" value="Tetratricopeptide repeat domain"/>
    <property type="match status" value="2"/>
</dbReference>
<dbReference type="InterPro" id="IPR011990">
    <property type="entry name" value="TPR-like_helical_dom_sf"/>
</dbReference>
<dbReference type="Pfam" id="PF08238">
    <property type="entry name" value="Sel1"/>
    <property type="match status" value="5"/>
</dbReference>
<dbReference type="Pfam" id="PF13432">
    <property type="entry name" value="TPR_16"/>
    <property type="match status" value="1"/>
</dbReference>
<dbReference type="Proteomes" id="UP000192408">
    <property type="component" value="Unassembled WGS sequence"/>
</dbReference>
<protein>
    <submittedName>
        <fullName evidence="2">Uncharacterized protein</fullName>
    </submittedName>
</protein>
<feature type="signal peptide" evidence="1">
    <location>
        <begin position="1"/>
        <end position="18"/>
    </location>
</feature>
<evidence type="ECO:0000313" key="3">
    <source>
        <dbReference type="Proteomes" id="UP000192408"/>
    </source>
</evidence>
<keyword evidence="3" id="KW-1185">Reference proteome</keyword>
<dbReference type="STRING" id="1122938.SAMN05660772_02735"/>
<dbReference type="InterPro" id="IPR019734">
    <property type="entry name" value="TPR_rpt"/>
</dbReference>
<name>A0A1W1V243_9PAST</name>
<dbReference type="AlphaFoldDB" id="A0A1W1V243"/>
<organism evidence="2 3">
    <name type="scientific">Pasteurella testudinis DSM 23072</name>
    <dbReference type="NCBI Taxonomy" id="1122938"/>
    <lineage>
        <taxon>Bacteria</taxon>
        <taxon>Pseudomonadati</taxon>
        <taxon>Pseudomonadota</taxon>
        <taxon>Gammaproteobacteria</taxon>
        <taxon>Pasteurellales</taxon>
        <taxon>Pasteurellaceae</taxon>
        <taxon>Pasteurella</taxon>
    </lineage>
</organism>
<dbReference type="PANTHER" id="PTHR11102">
    <property type="entry name" value="SEL-1-LIKE PROTEIN"/>
    <property type="match status" value="1"/>
</dbReference>
<gene>
    <name evidence="2" type="ORF">SAMN05660772_02735</name>
</gene>
<dbReference type="EMBL" id="FWWV01000034">
    <property type="protein sequence ID" value="SMB87378.1"/>
    <property type="molecule type" value="Genomic_DNA"/>
</dbReference>
<dbReference type="RefSeq" id="WP_084257514.1">
    <property type="nucleotide sequence ID" value="NZ_FWWV01000034.1"/>
</dbReference>